<dbReference type="Gene3D" id="3.30.420.40">
    <property type="match status" value="2"/>
</dbReference>
<dbReference type="SMART" id="SM00268">
    <property type="entry name" value="ACTIN"/>
    <property type="match status" value="1"/>
</dbReference>
<feature type="non-terminal residue" evidence="3">
    <location>
        <position position="1"/>
    </location>
</feature>
<dbReference type="InterPro" id="IPR004001">
    <property type="entry name" value="Actin_CS"/>
</dbReference>
<keyword evidence="4" id="KW-1185">Reference proteome</keyword>
<feature type="region of interest" description="Disordered" evidence="2">
    <location>
        <begin position="1"/>
        <end position="22"/>
    </location>
</feature>
<accession>A0AA35W002</accession>
<evidence type="ECO:0000256" key="1">
    <source>
        <dbReference type="RuleBase" id="RU000487"/>
    </source>
</evidence>
<sequence length="397" mass="44014">PGRCPDCNRGGASERGLHGTDSGQVTQLERKYYIDSTYITVPREEVEINTPLRDGLVEDWDLYQRLIDHLYRRHLKTTPTEHPVLMSEPPWNVKSKREKVTELMFETYNVPAFFLCKSAVLSAFANGRGTALVVDSGAGQTSAVPVHDGYCLTGATVRTPLAGNFITAQCGHFMSELGCQVVPPYMIATKEAVKERTEPVWTRRKNLPSVTDSYHIYMTNEILRDFAMSVAQVSTTSLQDEIEHSTSIPSTSYEFPNGYSLNATVEKFKLTEGLFNAGSANIKGVSGGDLLSLPNVVINSASQCDVDVRPTLYSNVVVVGGNSLLPGFPERLNRELSQKTPHSVRVKLVQNTSAIERRFSPWIGGSILASLGTFQQMWISKQEYEENGKRIVDKKCP</sequence>
<dbReference type="InterPro" id="IPR004000">
    <property type="entry name" value="Actin"/>
</dbReference>
<dbReference type="Gene3D" id="2.30.36.70">
    <property type="entry name" value="Actin, Chain A, domain 2"/>
    <property type="match status" value="1"/>
</dbReference>
<dbReference type="Gene3D" id="3.90.640.10">
    <property type="entry name" value="Actin, Chain A, domain 4"/>
    <property type="match status" value="1"/>
</dbReference>
<protein>
    <submittedName>
        <fullName evidence="3">Actin-like protein 6A</fullName>
    </submittedName>
</protein>
<dbReference type="Proteomes" id="UP001174909">
    <property type="component" value="Unassembled WGS sequence"/>
</dbReference>
<comment type="similarity">
    <text evidence="1">Belongs to the actin family.</text>
</comment>
<name>A0AA35W002_GEOBA</name>
<dbReference type="SUPFAM" id="SSF53067">
    <property type="entry name" value="Actin-like ATPase domain"/>
    <property type="match status" value="2"/>
</dbReference>
<gene>
    <name evidence="3" type="ORF">GBAR_LOCUS3150</name>
</gene>
<proteinExistence type="inferred from homology"/>
<reference evidence="3" key="1">
    <citation type="submission" date="2023-03" db="EMBL/GenBank/DDBJ databases">
        <authorList>
            <person name="Steffen K."/>
            <person name="Cardenas P."/>
        </authorList>
    </citation>
    <scope>NUCLEOTIDE SEQUENCE</scope>
</reference>
<dbReference type="Pfam" id="PF00022">
    <property type="entry name" value="Actin"/>
    <property type="match status" value="1"/>
</dbReference>
<dbReference type="CDD" id="cd13395">
    <property type="entry name" value="ASKHA_NBD_Arp4_ACTL6-like"/>
    <property type="match status" value="1"/>
</dbReference>
<dbReference type="PANTHER" id="PTHR11937">
    <property type="entry name" value="ACTIN"/>
    <property type="match status" value="1"/>
</dbReference>
<dbReference type="PRINTS" id="PR00190">
    <property type="entry name" value="ACTIN"/>
</dbReference>
<dbReference type="PROSITE" id="PS00432">
    <property type="entry name" value="ACTINS_2"/>
    <property type="match status" value="1"/>
</dbReference>
<organism evidence="3 4">
    <name type="scientific">Geodia barretti</name>
    <name type="common">Barrett's horny sponge</name>
    <dbReference type="NCBI Taxonomy" id="519541"/>
    <lineage>
        <taxon>Eukaryota</taxon>
        <taxon>Metazoa</taxon>
        <taxon>Porifera</taxon>
        <taxon>Demospongiae</taxon>
        <taxon>Heteroscleromorpha</taxon>
        <taxon>Tetractinellida</taxon>
        <taxon>Astrophorina</taxon>
        <taxon>Geodiidae</taxon>
        <taxon>Geodia</taxon>
    </lineage>
</organism>
<dbReference type="EMBL" id="CASHTH010000431">
    <property type="protein sequence ID" value="CAI8001287.1"/>
    <property type="molecule type" value="Genomic_DNA"/>
</dbReference>
<comment type="caution">
    <text evidence="3">The sequence shown here is derived from an EMBL/GenBank/DDBJ whole genome shotgun (WGS) entry which is preliminary data.</text>
</comment>
<dbReference type="AlphaFoldDB" id="A0AA35W002"/>
<evidence type="ECO:0000256" key="2">
    <source>
        <dbReference type="SAM" id="MobiDB-lite"/>
    </source>
</evidence>
<evidence type="ECO:0000313" key="3">
    <source>
        <dbReference type="EMBL" id="CAI8001287.1"/>
    </source>
</evidence>
<evidence type="ECO:0000313" key="4">
    <source>
        <dbReference type="Proteomes" id="UP001174909"/>
    </source>
</evidence>
<dbReference type="InterPro" id="IPR043129">
    <property type="entry name" value="ATPase_NBD"/>
</dbReference>
<dbReference type="FunFam" id="3.30.420.40:FF:000058">
    <property type="entry name" value="Putative actin-related protein 5"/>
    <property type="match status" value="1"/>
</dbReference>